<protein>
    <submittedName>
        <fullName evidence="1">Uncharacterized protein</fullName>
    </submittedName>
</protein>
<dbReference type="EMBL" id="CP163436">
    <property type="protein sequence ID" value="XDQ31877.1"/>
    <property type="molecule type" value="Genomic_DNA"/>
</dbReference>
<proteinExistence type="predicted"/>
<accession>A0AB39PNH0</accession>
<dbReference type="AlphaFoldDB" id="A0AB39PNH0"/>
<organism evidence="1">
    <name type="scientific">Streptomyces sp. R21</name>
    <dbReference type="NCBI Taxonomy" id="3238627"/>
    <lineage>
        <taxon>Bacteria</taxon>
        <taxon>Bacillati</taxon>
        <taxon>Actinomycetota</taxon>
        <taxon>Actinomycetes</taxon>
        <taxon>Kitasatosporales</taxon>
        <taxon>Streptomycetaceae</taxon>
        <taxon>Streptomyces</taxon>
    </lineage>
</organism>
<name>A0AB39PNH0_9ACTN</name>
<dbReference type="RefSeq" id="WP_369243266.1">
    <property type="nucleotide sequence ID" value="NZ_CP163436.1"/>
</dbReference>
<sequence length="75" mass="8379">MVKEISPAEIRAAALGALSEPGERRRRLLAELAEVEQELRPLIVKAVRVEVPHRQIQEVTGISRPTITKIARDSE</sequence>
<keyword evidence="1" id="KW-0614">Plasmid</keyword>
<gene>
    <name evidence="1" type="ORF">AB5J56_44990</name>
</gene>
<geneLocation type="plasmid" evidence="1">
    <name>unnamed1</name>
</geneLocation>
<evidence type="ECO:0000313" key="1">
    <source>
        <dbReference type="EMBL" id="XDQ31877.1"/>
    </source>
</evidence>
<reference evidence="1" key="1">
    <citation type="submission" date="2024-07" db="EMBL/GenBank/DDBJ databases">
        <authorList>
            <person name="Yu S.T."/>
        </authorList>
    </citation>
    <scope>NUCLEOTIDE SEQUENCE</scope>
    <source>
        <strain evidence="1">R21</strain>
        <plasmid evidence="1">unnamed1</plasmid>
    </source>
</reference>